<feature type="signal peptide" evidence="1">
    <location>
        <begin position="1"/>
        <end position="29"/>
    </location>
</feature>
<dbReference type="SUPFAM" id="SSF75011">
    <property type="entry name" value="3-carboxy-cis,cis-mucoante lactonizing enzyme"/>
    <property type="match status" value="1"/>
</dbReference>
<feature type="chain" id="PRO_5041669841" evidence="1">
    <location>
        <begin position="30"/>
        <end position="412"/>
    </location>
</feature>
<dbReference type="Gene3D" id="2.130.10.10">
    <property type="entry name" value="YVTN repeat-like/Quinoprotein amine dehydrogenase"/>
    <property type="match status" value="1"/>
</dbReference>
<reference evidence="2 3" key="1">
    <citation type="submission" date="2019-07" db="EMBL/GenBank/DDBJ databases">
        <title>Whole genome shotgun sequence of Agrococcus baldri NBRC 103055.</title>
        <authorList>
            <person name="Hosoyama A."/>
            <person name="Uohara A."/>
            <person name="Ohji S."/>
            <person name="Ichikawa N."/>
        </authorList>
    </citation>
    <scope>NUCLEOTIDE SEQUENCE [LARGE SCALE GENOMIC DNA]</scope>
    <source>
        <strain evidence="2 3">NBRC 103055</strain>
    </source>
</reference>
<evidence type="ECO:0000313" key="3">
    <source>
        <dbReference type="Proteomes" id="UP000321749"/>
    </source>
</evidence>
<dbReference type="InterPro" id="IPR015943">
    <property type="entry name" value="WD40/YVTN_repeat-like_dom_sf"/>
</dbReference>
<keyword evidence="1" id="KW-0732">Signal</keyword>
<dbReference type="AlphaFoldDB" id="A0AA87RJI6"/>
<keyword evidence="3" id="KW-1185">Reference proteome</keyword>
<dbReference type="PROSITE" id="PS51257">
    <property type="entry name" value="PROKAR_LIPOPROTEIN"/>
    <property type="match status" value="1"/>
</dbReference>
<name>A0AA87RJI6_9MICO</name>
<comment type="caution">
    <text evidence="2">The sequence shown here is derived from an EMBL/GenBank/DDBJ whole genome shotgun (WGS) entry which is preliminary data.</text>
</comment>
<dbReference type="RefSeq" id="WP_318279185.1">
    <property type="nucleotide sequence ID" value="NZ_BJUU01000010.1"/>
</dbReference>
<evidence type="ECO:0000313" key="2">
    <source>
        <dbReference type="EMBL" id="GEK80463.1"/>
    </source>
</evidence>
<evidence type="ECO:0000256" key="1">
    <source>
        <dbReference type="SAM" id="SignalP"/>
    </source>
</evidence>
<keyword evidence="2" id="KW-0449">Lipoprotein</keyword>
<accession>A0AA87RJI6</accession>
<organism evidence="2 3">
    <name type="scientific">Agrococcus baldri</name>
    <dbReference type="NCBI Taxonomy" id="153730"/>
    <lineage>
        <taxon>Bacteria</taxon>
        <taxon>Bacillati</taxon>
        <taxon>Actinomycetota</taxon>
        <taxon>Actinomycetes</taxon>
        <taxon>Micrococcales</taxon>
        <taxon>Microbacteriaceae</taxon>
        <taxon>Agrococcus</taxon>
    </lineage>
</organism>
<gene>
    <name evidence="2" type="ORF">ABA31_18140</name>
</gene>
<proteinExistence type="predicted"/>
<protein>
    <submittedName>
        <fullName evidence="2">Lipoprotein</fullName>
    </submittedName>
</protein>
<dbReference type="EMBL" id="BJUU01000010">
    <property type="protein sequence ID" value="GEK80463.1"/>
    <property type="molecule type" value="Genomic_DNA"/>
</dbReference>
<dbReference type="Proteomes" id="UP000321749">
    <property type="component" value="Unassembled WGS sequence"/>
</dbReference>
<sequence>MSLRPAIRLARIAVLAVAVALALSACSSAAPVTQGTGQEATAPAESSDAAQPHGYVEGAAELAEPQQLLAAVDAAGAVRLLDPVTEEVAELAEIGAVRHLAHDGRFLAATTADGVTIVDTGVWTVDHGDHAHYYRAEPRVVGTLALEGEAGIRSSESTTTVLAGDTVVVLDRDALGQGEVVETARIAGAAPGGFAAPVDAGTVVAMPDAVAVLGPDGAARGEEPCADPAGGAVTRVGVVVGCAEGAVLATETDAGVELERIDYPAGTDPALRATGFDLRPGRATAAAVAGEAGLWLLDTRERSWTLIETEDPLVRAVAVDDAEGHVVAIDASGRVLVLDGDGAPVGATGPVLAASLADRTASAALALEVDASRAYVPLASEGAVLEIDYADGARIARSLAIDAPLHLAETGR</sequence>